<evidence type="ECO:0000256" key="8">
    <source>
        <dbReference type="ARBA" id="ARBA00023128"/>
    </source>
</evidence>
<comment type="similarity">
    <text evidence="2">Belongs to the mitochondrial carrier (TC 2.A.29) family.</text>
</comment>
<dbReference type="Pfam" id="PF09724">
    <property type="entry name" value="Dcc1"/>
    <property type="match status" value="1"/>
</dbReference>
<dbReference type="AlphaFoldDB" id="A0A8J5QMZ6"/>
<evidence type="ECO:0000256" key="7">
    <source>
        <dbReference type="ARBA" id="ARBA00022989"/>
    </source>
</evidence>
<feature type="repeat" description="Solcar" evidence="11">
    <location>
        <begin position="537"/>
        <end position="620"/>
    </location>
</feature>
<dbReference type="InterPro" id="IPR019128">
    <property type="entry name" value="Dcc1"/>
</dbReference>
<dbReference type="FunFam" id="1.50.40.10:FF:000018">
    <property type="entry name" value="S-adenosylmethionine mitochondrial carrier protein-like"/>
    <property type="match status" value="1"/>
</dbReference>
<keyword evidence="8" id="KW-0496">Mitochondrion</keyword>
<dbReference type="GO" id="GO:0005743">
    <property type="term" value="C:mitochondrial inner membrane"/>
    <property type="evidence" value="ECO:0007669"/>
    <property type="project" value="UniProtKB-SubCell"/>
</dbReference>
<comment type="subcellular location">
    <subcellularLocation>
        <location evidence="1">Mitochondrion inner membrane</location>
        <topology evidence="1">Multi-pass membrane protein</topology>
    </subcellularLocation>
</comment>
<keyword evidence="9 11" id="KW-0472">Membrane</keyword>
<evidence type="ECO:0000256" key="9">
    <source>
        <dbReference type="ARBA" id="ARBA00023136"/>
    </source>
</evidence>
<evidence type="ECO:0000256" key="10">
    <source>
        <dbReference type="ARBA" id="ARBA00073559"/>
    </source>
</evidence>
<dbReference type="EMBL" id="JAGSYN010000140">
    <property type="protein sequence ID" value="KAG7663330.1"/>
    <property type="molecule type" value="Genomic_DNA"/>
</dbReference>
<evidence type="ECO:0000313" key="13">
    <source>
        <dbReference type="Proteomes" id="UP000694255"/>
    </source>
</evidence>
<evidence type="ECO:0000313" key="12">
    <source>
        <dbReference type="EMBL" id="KAG7663330.1"/>
    </source>
</evidence>
<proteinExistence type="inferred from homology"/>
<evidence type="ECO:0000256" key="4">
    <source>
        <dbReference type="ARBA" id="ARBA00022692"/>
    </source>
</evidence>
<sequence>MSSYQLYQQISRDETHTYKLLQLPPELLNQLDRAANNQDDDELLIKSDINSLVLCTKNQTWKLRQMNHSNTVLLLSNLNMVKNKTSLIQSDDSLIGFQDCNYEYELTKTQGIVDFTTIPKYDGTYNNITDSTNNKSIRQLLDDSLCSEIEFWKLWYEQSGCEIDDIAYIMSKPFITEILYDLITYLISKEINYNQSIELQQLDSLLSPKINPSMIISILHRFATIEDGDIEHAYKLNHIKISQWFGMIELSKRASHQLLTIPEFLIGWKGSLPPFYNISLDIEYLKGWYAMPQDGHILFVDRDELSQNIGIRFKQLFEVDSNWDYDLFTAFIKDIVPKDKKLDAIIIKFGKKKKIGKDKFISGGCAGTSTDLAFFPIDTIKTRLQAKGGFFANGGYHGIYRGLGSCVVASAPSASLFFITYDSMKIYTQDYISSPSQRHMISASCGEIAACLVRVPAEVIKQRTQAGHLGHGGISSSWANFLYLIKNSSQEGVVRGLYRGWNTTIMREIPFTVIQFPLYEWLKVKWITTTHLDKDRYSVIKGAMCGSVAGSIAAAATTPLDVIKTRIMLHKERVSVGHLVKTMIEEEGYRPFLNGIGPRTCWIGAGGAIFLGCYELVHSSLSAYVNKHKVLE</sequence>
<evidence type="ECO:0000256" key="2">
    <source>
        <dbReference type="ARBA" id="ARBA00006375"/>
    </source>
</evidence>
<dbReference type="GeneID" id="73469963"/>
<dbReference type="InterPro" id="IPR018108">
    <property type="entry name" value="MCP_transmembrane"/>
</dbReference>
<feature type="repeat" description="Solcar" evidence="11">
    <location>
        <begin position="437"/>
        <end position="525"/>
    </location>
</feature>
<dbReference type="GO" id="GO:0031390">
    <property type="term" value="C:Ctf18 RFC-like complex"/>
    <property type="evidence" value="ECO:0007669"/>
    <property type="project" value="InterPro"/>
</dbReference>
<evidence type="ECO:0000256" key="1">
    <source>
        <dbReference type="ARBA" id="ARBA00004448"/>
    </source>
</evidence>
<comment type="caution">
    <text evidence="12">The sequence shown here is derived from an EMBL/GenBank/DDBJ whole genome shotgun (WGS) entry which is preliminary data.</text>
</comment>
<dbReference type="PROSITE" id="PS50920">
    <property type="entry name" value="SOLCAR"/>
    <property type="match status" value="3"/>
</dbReference>
<gene>
    <name evidence="12" type="ORF">J8A68_003162</name>
</gene>
<organism evidence="12 13">
    <name type="scientific">[Candida] subhashii</name>
    <dbReference type="NCBI Taxonomy" id="561895"/>
    <lineage>
        <taxon>Eukaryota</taxon>
        <taxon>Fungi</taxon>
        <taxon>Dikarya</taxon>
        <taxon>Ascomycota</taxon>
        <taxon>Saccharomycotina</taxon>
        <taxon>Pichiomycetes</taxon>
        <taxon>Debaryomycetaceae</taxon>
        <taxon>Spathaspora</taxon>
    </lineage>
</organism>
<dbReference type="GO" id="GO:0007064">
    <property type="term" value="P:mitotic sister chromatid cohesion"/>
    <property type="evidence" value="ECO:0007669"/>
    <property type="project" value="InterPro"/>
</dbReference>
<dbReference type="RefSeq" id="XP_049263562.1">
    <property type="nucleotide sequence ID" value="XM_049406988.1"/>
</dbReference>
<keyword evidence="4 11" id="KW-0812">Transmembrane</keyword>
<evidence type="ECO:0000256" key="3">
    <source>
        <dbReference type="ARBA" id="ARBA00022448"/>
    </source>
</evidence>
<evidence type="ECO:0000256" key="6">
    <source>
        <dbReference type="ARBA" id="ARBA00022792"/>
    </source>
</evidence>
<dbReference type="Proteomes" id="UP000694255">
    <property type="component" value="Unassembled WGS sequence"/>
</dbReference>
<dbReference type="Pfam" id="PF00153">
    <property type="entry name" value="Mito_carr"/>
    <property type="match status" value="3"/>
</dbReference>
<feature type="repeat" description="Solcar" evidence="11">
    <location>
        <begin position="358"/>
        <end position="427"/>
    </location>
</feature>
<keyword evidence="5" id="KW-0677">Repeat</keyword>
<keyword evidence="13" id="KW-1185">Reference proteome</keyword>
<dbReference type="OrthoDB" id="276989at2759"/>
<dbReference type="PANTHER" id="PTHR45667">
    <property type="entry name" value="S-ADENOSYLMETHIONINE MITOCHONDRIAL CARRIER PROTEIN"/>
    <property type="match status" value="1"/>
</dbReference>
<evidence type="ECO:0000256" key="11">
    <source>
        <dbReference type="PROSITE-ProRule" id="PRU00282"/>
    </source>
</evidence>
<accession>A0A8J5QMZ6</accession>
<keyword evidence="7" id="KW-1133">Transmembrane helix</keyword>
<keyword evidence="6" id="KW-0999">Mitochondrion inner membrane</keyword>
<evidence type="ECO:0000256" key="5">
    <source>
        <dbReference type="ARBA" id="ARBA00022737"/>
    </source>
</evidence>
<reference evidence="12 13" key="1">
    <citation type="journal article" date="2021" name="DNA Res.">
        <title>Genome analysis of Candida subhashii reveals its hybrid nature and dual mitochondrial genome conformations.</title>
        <authorList>
            <person name="Mixao V."/>
            <person name="Hegedusova E."/>
            <person name="Saus E."/>
            <person name="Pryszcz L.P."/>
            <person name="Cillingova A."/>
            <person name="Nosek J."/>
            <person name="Gabaldon T."/>
        </authorList>
    </citation>
    <scope>NUCLEOTIDE SEQUENCE [LARGE SCALE GENOMIC DNA]</scope>
    <source>
        <strain evidence="12 13">CBS 10753</strain>
    </source>
</reference>
<protein>
    <recommendedName>
        <fullName evidence="10">Putative mitochondrial carrier protein PET8</fullName>
    </recommendedName>
</protein>
<keyword evidence="3" id="KW-0813">Transport</keyword>
<name>A0A8J5QMZ6_9ASCO</name>